<keyword evidence="2" id="KW-1185">Reference proteome</keyword>
<accession>A0ABU0PBT6</accession>
<sequence length="658" mass="71777">MTGNVTRWRDAQVSRRALLAGAGAGVLLAAVVPDWRTGSAFAAQSSVGSSGLPPIAPLPAGAPDRRAFTLEEQRLAPYLATLAPMVNEIVDDDGAALGWMSGGWWRTPAEPFNARIQEHVRTLAWFYAHERPWNPYSGDAALLARLDAAIHHYLRLQHADGSWPEYEPDEHSRAATAFALGYLSKTLEDLRDVDALPQTRTEISGALHRAMSWFLDPGNTGVWQTERIEFVNQPMAGLAGSALALRLDPDPGLQVLLLDRIDVIVANGQSPAGYFYEPLGMDIAYNLNVTLSEMIEILEQVDAPGLVGMVERLADWLGYNLVWEPDGAGFIANTAGSARTPMWFLDATTTEPQQRDLGSRFAPDVAAMRAFYTTIEDRTVQREAWAESAEPVLPQARGQTNPRIVVNIPYGEAYPSRADKDAAIAAMPVLAQNRFTELRRDPQGQHFLFARRPGIYTMAHFGPPSTSLVRSGLSLIWHPESGTFVHGSHNSNTECWGTVLPNGGTDAGASLAVAYFEGDPADGHAVEPEQVAGVHDLGLTWRTTLGNVTGAAVLEDDAITKRLVVTSDASEQVPLLLRTTDRLTWIGGNLESAEAGVTTQAKGLKVRRGRISLEINWSERLSAAIAPVDRHYFADRSRQVHMLRIAHPPQATIRYSIG</sequence>
<gene>
    <name evidence="1" type="ORF">QFZ46_002969</name>
</gene>
<dbReference type="InterPro" id="IPR006311">
    <property type="entry name" value="TAT_signal"/>
</dbReference>
<dbReference type="EMBL" id="JAUSXK010000001">
    <property type="protein sequence ID" value="MDQ0644809.1"/>
    <property type="molecule type" value="Genomic_DNA"/>
</dbReference>
<evidence type="ECO:0000313" key="2">
    <source>
        <dbReference type="Proteomes" id="UP001239085"/>
    </source>
</evidence>
<dbReference type="Proteomes" id="UP001239085">
    <property type="component" value="Unassembled WGS sequence"/>
</dbReference>
<dbReference type="PROSITE" id="PS51318">
    <property type="entry name" value="TAT"/>
    <property type="match status" value="1"/>
</dbReference>
<organism evidence="1 2">
    <name type="scientific">Microbacterium murale</name>
    <dbReference type="NCBI Taxonomy" id="1081040"/>
    <lineage>
        <taxon>Bacteria</taxon>
        <taxon>Bacillati</taxon>
        <taxon>Actinomycetota</taxon>
        <taxon>Actinomycetes</taxon>
        <taxon>Micrococcales</taxon>
        <taxon>Microbacteriaceae</taxon>
        <taxon>Microbacterium</taxon>
    </lineage>
</organism>
<evidence type="ECO:0000313" key="1">
    <source>
        <dbReference type="EMBL" id="MDQ0644809.1"/>
    </source>
</evidence>
<protein>
    <submittedName>
        <fullName evidence="1">Uncharacterized protein</fullName>
    </submittedName>
</protein>
<name>A0ABU0PBT6_9MICO</name>
<reference evidence="1 2" key="1">
    <citation type="submission" date="2023-07" db="EMBL/GenBank/DDBJ databases">
        <title>Comparative genomics of wheat-associated soil bacteria to identify genetic determinants of phenazine resistance.</title>
        <authorList>
            <person name="Mouncey N."/>
        </authorList>
    </citation>
    <scope>NUCLEOTIDE SEQUENCE [LARGE SCALE GENOMIC DNA]</scope>
    <source>
        <strain evidence="1 2">W2I7</strain>
    </source>
</reference>
<dbReference type="SUPFAM" id="SSF81853">
    <property type="entry name" value="Family 10 polysaccharide lyase"/>
    <property type="match status" value="1"/>
</dbReference>
<dbReference type="RefSeq" id="WP_307362974.1">
    <property type="nucleotide sequence ID" value="NZ_JAUSXK010000001.1"/>
</dbReference>
<comment type="caution">
    <text evidence="1">The sequence shown here is derived from an EMBL/GenBank/DDBJ whole genome shotgun (WGS) entry which is preliminary data.</text>
</comment>
<proteinExistence type="predicted"/>